<feature type="transmembrane region" description="Helical" evidence="2">
    <location>
        <begin position="357"/>
        <end position="377"/>
    </location>
</feature>
<evidence type="ECO:0000256" key="3">
    <source>
        <dbReference type="SAM" id="SignalP"/>
    </source>
</evidence>
<keyword evidence="2" id="KW-0812">Transmembrane</keyword>
<feature type="signal peptide" evidence="3">
    <location>
        <begin position="1"/>
        <end position="28"/>
    </location>
</feature>
<evidence type="ECO:0000313" key="4">
    <source>
        <dbReference type="EMBL" id="UTI64589.1"/>
    </source>
</evidence>
<gene>
    <name evidence="4" type="ORF">NBH00_25055</name>
</gene>
<evidence type="ECO:0000256" key="2">
    <source>
        <dbReference type="SAM" id="Phobius"/>
    </source>
</evidence>
<proteinExistence type="predicted"/>
<feature type="transmembrane region" description="Helical" evidence="2">
    <location>
        <begin position="444"/>
        <end position="463"/>
    </location>
</feature>
<accession>A0ABY5DUJ3</accession>
<feature type="region of interest" description="Disordered" evidence="1">
    <location>
        <begin position="39"/>
        <end position="64"/>
    </location>
</feature>
<feature type="transmembrane region" description="Helical" evidence="2">
    <location>
        <begin position="181"/>
        <end position="199"/>
    </location>
</feature>
<feature type="chain" id="PRO_5045700544" description="DUF2029 domain-containing protein" evidence="3">
    <location>
        <begin position="29"/>
        <end position="588"/>
    </location>
</feature>
<organism evidence="4 5">
    <name type="scientific">Paraconexibacter antarcticus</name>
    <dbReference type="NCBI Taxonomy" id="2949664"/>
    <lineage>
        <taxon>Bacteria</taxon>
        <taxon>Bacillati</taxon>
        <taxon>Actinomycetota</taxon>
        <taxon>Thermoleophilia</taxon>
        <taxon>Solirubrobacterales</taxon>
        <taxon>Paraconexibacteraceae</taxon>
        <taxon>Paraconexibacter</taxon>
    </lineage>
</organism>
<sequence>MSRARAVTAFLALLLTAGLLGLVPAVAAADTAPIATAAPGQPAGAADGNALTTPPTPDTPPAGHKLTSVQVQAIADRQPNIIAMKKQYIGAYPGIFLKGRQRWQVSYYAKSKPLKEVGQVTIEDATGKVTESYTGFKVAWSMARGYAGAFGRKVNSPWVWLPMTLLFLAPFLGPRRGWRPTWLMLDVCVLAAFGISVAYFNDAQIDVSVPLAYPLLTYLLVRMLWIGLGTRPERDRRGPLPTAVPVTWLAIGLVFLVGFRVGLNITSSNVIDVGYSGVIGADKLIHSDKLYGDWPKDNEHGDTYGPVTYAAYVPFRAVLGWSGRWDDLPAAHGAAIAFDLLAMLLLFLLGRMVRGPSLGVLLAYAWAAFPFSMYALMCNSNDSLVAVFLVAALLAAAHPARRGAMAALGGLTKFATLAVAPLLATHALGGPQGADRLGARARTLLVFCLAFAGMAIVALYPVIAHHQSPSLVYDRTLGFQTSRGSPFSIWGLYDLPGLQHAWQGVAVLLAVGLAAAPRREDIAGLAACAGAIVIALQGGVTHWFYLYIVWFFPLVIVASLARGGEERPAAPAPAHDGGLVGAPVVTAA</sequence>
<feature type="transmembrane region" description="Helical" evidence="2">
    <location>
        <begin position="240"/>
        <end position="259"/>
    </location>
</feature>
<keyword evidence="2" id="KW-1133">Transmembrane helix</keyword>
<feature type="transmembrane region" description="Helical" evidence="2">
    <location>
        <begin position="211"/>
        <end position="228"/>
    </location>
</feature>
<dbReference type="Proteomes" id="UP001056035">
    <property type="component" value="Chromosome"/>
</dbReference>
<keyword evidence="2" id="KW-0472">Membrane</keyword>
<protein>
    <recommendedName>
        <fullName evidence="6">DUF2029 domain-containing protein</fullName>
    </recommendedName>
</protein>
<feature type="transmembrane region" description="Helical" evidence="2">
    <location>
        <begin position="497"/>
        <end position="515"/>
    </location>
</feature>
<feature type="compositionally biased region" description="Low complexity" evidence="1">
    <location>
        <begin position="39"/>
        <end position="53"/>
    </location>
</feature>
<evidence type="ECO:0000313" key="5">
    <source>
        <dbReference type="Proteomes" id="UP001056035"/>
    </source>
</evidence>
<reference evidence="4 5" key="1">
    <citation type="submission" date="2022-06" db="EMBL/GenBank/DDBJ databases">
        <title>Paraconexibacter antarcticus.</title>
        <authorList>
            <person name="Kim C.S."/>
        </authorList>
    </citation>
    <scope>NUCLEOTIDE SEQUENCE [LARGE SCALE GENOMIC DNA]</scope>
    <source>
        <strain evidence="4 5">02-257</strain>
    </source>
</reference>
<feature type="transmembrane region" description="Helical" evidence="2">
    <location>
        <begin position="330"/>
        <end position="350"/>
    </location>
</feature>
<name>A0ABY5DUJ3_9ACTN</name>
<evidence type="ECO:0008006" key="6">
    <source>
        <dbReference type="Google" id="ProtNLM"/>
    </source>
</evidence>
<dbReference type="EMBL" id="CP098502">
    <property type="protein sequence ID" value="UTI64589.1"/>
    <property type="molecule type" value="Genomic_DNA"/>
</dbReference>
<feature type="transmembrane region" description="Helical" evidence="2">
    <location>
        <begin position="544"/>
        <end position="561"/>
    </location>
</feature>
<keyword evidence="3" id="KW-0732">Signal</keyword>
<feature type="transmembrane region" description="Helical" evidence="2">
    <location>
        <begin position="522"/>
        <end position="538"/>
    </location>
</feature>
<keyword evidence="5" id="KW-1185">Reference proteome</keyword>
<feature type="transmembrane region" description="Helical" evidence="2">
    <location>
        <begin position="157"/>
        <end position="174"/>
    </location>
</feature>
<evidence type="ECO:0000256" key="1">
    <source>
        <dbReference type="SAM" id="MobiDB-lite"/>
    </source>
</evidence>
<dbReference type="RefSeq" id="WP_254571290.1">
    <property type="nucleotide sequence ID" value="NZ_CP098502.1"/>
</dbReference>